<accession>A0A4P7GQ02</accession>
<name>A0A4P7GQ02_9ACTN</name>
<dbReference type="InterPro" id="IPR028087">
    <property type="entry name" value="Tad_N"/>
</dbReference>
<keyword evidence="2" id="KW-0472">Membrane</keyword>
<evidence type="ECO:0000313" key="5">
    <source>
        <dbReference type="Proteomes" id="UP000294894"/>
    </source>
</evidence>
<keyword evidence="5" id="KW-1185">Reference proteome</keyword>
<dbReference type="Pfam" id="PF13400">
    <property type="entry name" value="Tad"/>
    <property type="match status" value="1"/>
</dbReference>
<dbReference type="EMBL" id="CP038267">
    <property type="protein sequence ID" value="QBR94084.1"/>
    <property type="molecule type" value="Genomic_DNA"/>
</dbReference>
<sequence length="427" mass="43547">MSKQRDEHGAVAIIVAVMATTLFIVAAMVVDLGLARDTKRQSQNAADASALAAGNKLYTTLGAVDFPTAVSEAKSYALNNFGVPLTAWDSCTDAAKLSYVPSSSTECISFDSSTAPTLVRVRVPTESVETNLGAVAGVQQIDIATSARVALEPPGLPCIVCVLGSGQTHNLQNGDVLVNGGNVHFNGSVSVSANGLVVTDGDITVEGTAAGPLANYTPDPDTGRPPIADPLAYLSLPPDMTSLSVKTNPCTQGPGKYGAYAFPNSLCTLTPGLYVIAGGSGVEWDQTGNASSILRGTGVTLYFTCGTPTTPVPCAAPGQAGATLDAAGNGRIEISPPTTGPLKGVSIAYDRENTSTLRMTGNGISSMTGAIYTLSGQLQMNGNGCTQTNSAIVVSSIEMNGNPSCLSVAADPNNNPVPPPSDLYLDQ</sequence>
<protein>
    <recommendedName>
        <fullName evidence="3">Putative Flp pilus-assembly TadG-like N-terminal domain-containing protein</fullName>
    </recommendedName>
</protein>
<dbReference type="AlphaFoldDB" id="A0A4P7GQ02"/>
<proteinExistence type="predicted"/>
<feature type="domain" description="Putative Flp pilus-assembly TadG-like N-terminal" evidence="3">
    <location>
        <begin position="9"/>
        <end position="54"/>
    </location>
</feature>
<evidence type="ECO:0000259" key="3">
    <source>
        <dbReference type="Pfam" id="PF13400"/>
    </source>
</evidence>
<keyword evidence="2" id="KW-0812">Transmembrane</keyword>
<dbReference type="RefSeq" id="WP_135080159.1">
    <property type="nucleotide sequence ID" value="NZ_CP038267.1"/>
</dbReference>
<dbReference type="KEGG" id="noy:EXE57_18680"/>
<keyword evidence="2" id="KW-1133">Transmembrane helix</keyword>
<gene>
    <name evidence="4" type="ORF">EXE57_18680</name>
</gene>
<dbReference type="OrthoDB" id="3767123at2"/>
<dbReference type="Proteomes" id="UP000294894">
    <property type="component" value="Chromosome"/>
</dbReference>
<evidence type="ECO:0000256" key="1">
    <source>
        <dbReference type="SAM" id="MobiDB-lite"/>
    </source>
</evidence>
<evidence type="ECO:0000256" key="2">
    <source>
        <dbReference type="SAM" id="Phobius"/>
    </source>
</evidence>
<feature type="transmembrane region" description="Helical" evidence="2">
    <location>
        <begin position="12"/>
        <end position="34"/>
    </location>
</feature>
<evidence type="ECO:0000313" key="4">
    <source>
        <dbReference type="EMBL" id="QBR94084.1"/>
    </source>
</evidence>
<reference evidence="4 5" key="1">
    <citation type="submission" date="2019-03" db="EMBL/GenBank/DDBJ databases">
        <title>Three New Species of Nocardioides, Nocardioides euryhalodurans sp. nov., Nocardioides seonyuensis sp. nov. and Nocardioides eburneoflavus sp. nov., Iolated from Soil.</title>
        <authorList>
            <person name="Roh S.G."/>
            <person name="Lee C."/>
            <person name="Kim M.-K."/>
            <person name="Kim S.B."/>
        </authorList>
    </citation>
    <scope>NUCLEOTIDE SEQUENCE [LARGE SCALE GENOMIC DNA]</scope>
    <source>
        <strain evidence="4 5">MMS17-SY117</strain>
    </source>
</reference>
<feature type="region of interest" description="Disordered" evidence="1">
    <location>
        <begin position="408"/>
        <end position="427"/>
    </location>
</feature>
<organism evidence="4 5">
    <name type="scientific">Nocardioides euryhalodurans</name>
    <dbReference type="NCBI Taxonomy" id="2518370"/>
    <lineage>
        <taxon>Bacteria</taxon>
        <taxon>Bacillati</taxon>
        <taxon>Actinomycetota</taxon>
        <taxon>Actinomycetes</taxon>
        <taxon>Propionibacteriales</taxon>
        <taxon>Nocardioidaceae</taxon>
        <taxon>Nocardioides</taxon>
    </lineage>
</organism>